<reference evidence="4 5" key="1">
    <citation type="submission" date="2018-01" db="EMBL/GenBank/DDBJ databases">
        <authorList>
            <person name="Gaut B.S."/>
            <person name="Morton B.R."/>
            <person name="Clegg M.T."/>
            <person name="Duvall M.R."/>
        </authorList>
    </citation>
    <scope>NUCLEOTIDE SEQUENCE [LARGE SCALE GENOMIC DNA]</scope>
    <source>
        <strain evidence="4">Cupriavidus taiwanensis LMG 19425</strain>
        <plasmid evidence="5">Plasmid ii</plasmid>
    </source>
</reference>
<dbReference type="PANTHER" id="PTHR43537:SF51">
    <property type="entry name" value="HTH-TYPE TRANSCRIPTIONAL REGULATOR LGOR-RELATED"/>
    <property type="match status" value="1"/>
</dbReference>
<evidence type="ECO:0000256" key="1">
    <source>
        <dbReference type="ARBA" id="ARBA00023015"/>
    </source>
</evidence>
<dbReference type="PROSITE" id="PS50949">
    <property type="entry name" value="HTH_GNTR"/>
    <property type="match status" value="1"/>
</dbReference>
<dbReference type="PANTHER" id="PTHR43537">
    <property type="entry name" value="TRANSCRIPTIONAL REGULATOR, GNTR FAMILY"/>
    <property type="match status" value="1"/>
</dbReference>
<dbReference type="InterPro" id="IPR036388">
    <property type="entry name" value="WH-like_DNA-bd_sf"/>
</dbReference>
<sequence length="222" mass="24835">MPINVEEASSELALQERIKSLIAQGEFEMGQKISEELLARRLSVGKAPIRRAIASLAAIGIIQVKPRIGTFIFSLSEAEFDQLNLVRALLECAAIRLAMAGNAPGYTLAMRNNVSSAEALDFKDNYRRAYRQLDREFHKLSFVFAANPYLADAYETLDIKIWAMRSLLTFPDSHFQSSLNAHKSVVASLEAGDVEGACERLTEHIRKSFSDRERNLLSRIDS</sequence>
<dbReference type="Pfam" id="PF00392">
    <property type="entry name" value="GntR"/>
    <property type="match status" value="1"/>
</dbReference>
<accession>A0A375IP86</accession>
<protein>
    <submittedName>
        <fullName evidence="4">Transcriptional regulator, GntR family</fullName>
    </submittedName>
</protein>
<dbReference type="SUPFAM" id="SSF46785">
    <property type="entry name" value="Winged helix' DNA-binding domain"/>
    <property type="match status" value="1"/>
</dbReference>
<dbReference type="InterPro" id="IPR036390">
    <property type="entry name" value="WH_DNA-bd_sf"/>
</dbReference>
<keyword evidence="2" id="KW-0238">DNA-binding</keyword>
<evidence type="ECO:0000256" key="3">
    <source>
        <dbReference type="ARBA" id="ARBA00023163"/>
    </source>
</evidence>
<organism evidence="4 5">
    <name type="scientific">Cupriavidus taiwanensis</name>
    <dbReference type="NCBI Taxonomy" id="164546"/>
    <lineage>
        <taxon>Bacteria</taxon>
        <taxon>Pseudomonadati</taxon>
        <taxon>Pseudomonadota</taxon>
        <taxon>Betaproteobacteria</taxon>
        <taxon>Burkholderiales</taxon>
        <taxon>Burkholderiaceae</taxon>
        <taxon>Cupriavidus</taxon>
    </lineage>
</organism>
<keyword evidence="3" id="KW-0804">Transcription</keyword>
<dbReference type="EMBL" id="LT991977">
    <property type="protein sequence ID" value="SPK75911.1"/>
    <property type="molecule type" value="Genomic_DNA"/>
</dbReference>
<geneLocation type="plasmid" evidence="4">
    <name>II</name>
</geneLocation>
<dbReference type="Proteomes" id="UP000255505">
    <property type="component" value="Plasmid II"/>
</dbReference>
<evidence type="ECO:0000256" key="2">
    <source>
        <dbReference type="ARBA" id="ARBA00023125"/>
    </source>
</evidence>
<dbReference type="Pfam" id="PF07729">
    <property type="entry name" value="FCD"/>
    <property type="match status" value="1"/>
</dbReference>
<evidence type="ECO:0000313" key="4">
    <source>
        <dbReference type="EMBL" id="SPK75911.1"/>
    </source>
</evidence>
<proteinExistence type="predicted"/>
<dbReference type="Gene3D" id="1.10.10.10">
    <property type="entry name" value="Winged helix-like DNA-binding domain superfamily/Winged helix DNA-binding domain"/>
    <property type="match status" value="1"/>
</dbReference>
<name>A0A375IP86_9BURK</name>
<dbReference type="InterPro" id="IPR000524">
    <property type="entry name" value="Tscrpt_reg_HTH_GntR"/>
</dbReference>
<keyword evidence="4" id="KW-0614">Plasmid</keyword>
<dbReference type="AlphaFoldDB" id="A0A375IP86"/>
<dbReference type="SUPFAM" id="SSF48008">
    <property type="entry name" value="GntR ligand-binding domain-like"/>
    <property type="match status" value="1"/>
</dbReference>
<dbReference type="InterPro" id="IPR011711">
    <property type="entry name" value="GntR_C"/>
</dbReference>
<dbReference type="InterPro" id="IPR008920">
    <property type="entry name" value="TF_FadR/GntR_C"/>
</dbReference>
<dbReference type="Gene3D" id="1.20.120.530">
    <property type="entry name" value="GntR ligand-binding domain-like"/>
    <property type="match status" value="1"/>
</dbReference>
<dbReference type="SMART" id="SM00345">
    <property type="entry name" value="HTH_GNTR"/>
    <property type="match status" value="1"/>
</dbReference>
<evidence type="ECO:0000313" key="5">
    <source>
        <dbReference type="Proteomes" id="UP000255505"/>
    </source>
</evidence>
<dbReference type="GO" id="GO:0003700">
    <property type="term" value="F:DNA-binding transcription factor activity"/>
    <property type="evidence" value="ECO:0007669"/>
    <property type="project" value="InterPro"/>
</dbReference>
<keyword evidence="1" id="KW-0805">Transcription regulation</keyword>
<dbReference type="GO" id="GO:0003677">
    <property type="term" value="F:DNA binding"/>
    <property type="evidence" value="ECO:0007669"/>
    <property type="project" value="UniProtKB-KW"/>
</dbReference>
<dbReference type="SMART" id="SM00895">
    <property type="entry name" value="FCD"/>
    <property type="match status" value="1"/>
</dbReference>
<gene>
    <name evidence="4" type="ORF">CT19425_MP70071</name>
</gene>